<feature type="compositionally biased region" description="Low complexity" evidence="1">
    <location>
        <begin position="1154"/>
        <end position="1177"/>
    </location>
</feature>
<feature type="compositionally biased region" description="Basic and acidic residues" evidence="1">
    <location>
        <begin position="354"/>
        <end position="366"/>
    </location>
</feature>
<feature type="region of interest" description="Disordered" evidence="1">
    <location>
        <begin position="1385"/>
        <end position="1450"/>
    </location>
</feature>
<feature type="compositionally biased region" description="Low complexity" evidence="1">
    <location>
        <begin position="438"/>
        <end position="448"/>
    </location>
</feature>
<feature type="region of interest" description="Disordered" evidence="1">
    <location>
        <begin position="1151"/>
        <end position="1177"/>
    </location>
</feature>
<dbReference type="Proteomes" id="UP000419144">
    <property type="component" value="Unassembled WGS sequence"/>
</dbReference>
<feature type="compositionally biased region" description="Low complexity" evidence="1">
    <location>
        <begin position="1478"/>
        <end position="1490"/>
    </location>
</feature>
<feature type="region of interest" description="Disordered" evidence="1">
    <location>
        <begin position="1469"/>
        <end position="1490"/>
    </location>
</feature>
<feature type="compositionally biased region" description="Low complexity" evidence="1">
    <location>
        <begin position="1399"/>
        <end position="1408"/>
    </location>
</feature>
<feature type="region of interest" description="Disordered" evidence="1">
    <location>
        <begin position="800"/>
        <end position="820"/>
    </location>
</feature>
<feature type="region of interest" description="Disordered" evidence="1">
    <location>
        <begin position="428"/>
        <end position="450"/>
    </location>
</feature>
<feature type="region of interest" description="Disordered" evidence="1">
    <location>
        <begin position="879"/>
        <end position="988"/>
    </location>
</feature>
<feature type="compositionally biased region" description="Basic and acidic residues" evidence="1">
    <location>
        <begin position="957"/>
        <end position="968"/>
    </location>
</feature>
<feature type="region of interest" description="Disordered" evidence="1">
    <location>
        <begin position="335"/>
        <end position="371"/>
    </location>
</feature>
<dbReference type="VEuPathDB" id="TriTrypDB:LtaPh_1207961"/>
<gene>
    <name evidence="2" type="ORF">LtaPh_1207961</name>
</gene>
<comment type="caution">
    <text evidence="2">The sequence shown here is derived from an EMBL/GenBank/DDBJ whole genome shotgun (WGS) entry which is preliminary data.</text>
</comment>
<evidence type="ECO:0000313" key="3">
    <source>
        <dbReference type="Proteomes" id="UP000419144"/>
    </source>
</evidence>
<sequence>MCAHRRLGRKNLPHAWMEVRRVSSCPWRCALTAGAASMTMPYVRCEGGYEGGTDRDHVHADLGDTHAGDGGDAKAMLAGTTATRDASGTGPRARALLCTLRHEGVTGTGGPSPPSATTWIVGAATDDTERRACRGQGESKNEVRRCTVADDWTHRDRTTAPLGVAQAAPWTCSGLLSLCSRDADVRLDGVEEVELCTVAPILPRTFAVEQLVQQAVPCAYAFASPTRRPSISEGPLAAERACGGVSSPPDVEPAQCCGAPDLRTPISGGRAAGLRTVADEHLTFVRAVNSARVTTALSTGSAVVAGERLIGEDGVRGARMVPPCVPVYMQATAVATHGGSDSPSWTATRSSTSSERDAHESAEEGKMGAPTVPAGVGIASELSSQVADLRNRMSVVGEESADEAQARRGSAAVSAGRWRSTELLAAAGERARTRPKASESAPPVSASSTGAALCVPTRGEASELRALYDDNAWARRERAARASDSPAPATLLTWALMEHVGSGAPEEHTVCSWLAAAQARYEQCRPLLWRCGNRAGSSRKGRMVECANTNSEGAQDDETRSGGKKVTIHGAPPPPPPRTAVTHGSMGAGGFEAADAFGSSAAVACFAPPSIPTDTATDLAISGMDATDADAGSADFSASITTLSGQRCNPRLSTPRRLPKEPRGQRQPARRQSLYASQPRQVGAAVEWSSGVVSCTADTLGLYEEQQARAQRLYYVLPPHPSSPHGGGGASNVASREDRSTLRGAVVAQLQRLGHLRRAEYAVAHGVAVAESGDKMSARVLADTRPADGAAPASLEVPLPVRGEPSVLPRNSPVSPTPTMPGAALPAHQCRCHRCLPLLVQFARVPSLASPVLRRYLDALHETALPGLPAQQGRHVAVAESATEVSGVSPPNGVRDAVAQPASSSVTETVAASGVEGGEAVAGRGSWRDPGHGGGSTQGPSRRPRYRSEDEMAAADGAKREGEREEKTVPMTTSLHSPESGGDAPRPGSAADLLKVFPALQQWRMRGREGGIATARALPNCKRRRMEPCGVALSLPDTIQQSCGGLLQPIARRTMSDSHDAESGAPGGAAPPTVPSEALSGGVDSLGWVDGAVLDEVAVIGVVPRGHPHQLQLVAPSRAFCLTLTQGLEEVAESAVQMLGFVTPPDSALPPRMPAGMSGAPEAAAATAGTSSSETTSEWRAWVEAEYFLSMWRTLRRCLTTAEWQTLLQEARGSPFLARWTAMAAAESGTESAAFREAGSPGIDLYMTSAIEVCVAGSPTAEQRKAVAGVHEALRDLRSSVSAAAEAHTAACVSAAEDIVTRVVLTALVPILHRRITVMYELLRHFASRSLYVSHRVQCDAYQHWYSRTPSPAAVLRLLQRSGRFSRALARCYPQYDLSPVMRPVATTQGDGEHGGLAAGTSASALSSPRPPLRWARGRAPSATAAHSVATGDSVRAASSTSKHKEYSRQLDGLSDTCAAACPLRRQARDEEKPLLPSSPSSRTTTASATDVTSAWVACLPSWSSEASREAPPERERKPVMAYVPEAALLDPRYLQRFAWRMHRVHHGTGANGSGIAVPLSTSGTGGTGAGAQPRPRGASTVSIPGDYLQAVPVHEQDASIRTVLRSMAQKGRTLDLREMSQHIRRRHASYVCR</sequence>
<feature type="region of interest" description="Disordered" evidence="1">
    <location>
        <begin position="1054"/>
        <end position="1078"/>
    </location>
</feature>
<protein>
    <submittedName>
        <fullName evidence="2">Uncharacterized protein</fullName>
    </submittedName>
</protein>
<accession>A0A640KCP8</accession>
<organism evidence="2 3">
    <name type="scientific">Leishmania tarentolae</name>
    <name type="common">Sauroleishmania tarentolae</name>
    <dbReference type="NCBI Taxonomy" id="5689"/>
    <lineage>
        <taxon>Eukaryota</taxon>
        <taxon>Discoba</taxon>
        <taxon>Euglenozoa</taxon>
        <taxon>Kinetoplastea</taxon>
        <taxon>Metakinetoplastina</taxon>
        <taxon>Trypanosomatida</taxon>
        <taxon>Trypanosomatidae</taxon>
        <taxon>Leishmaniinae</taxon>
        <taxon>Leishmania</taxon>
        <taxon>lizard Leishmania</taxon>
    </lineage>
</organism>
<feature type="region of interest" description="Disordered" evidence="1">
    <location>
        <begin position="549"/>
        <end position="581"/>
    </location>
</feature>
<name>A0A640KCP8_LEITA</name>
<reference evidence="2" key="1">
    <citation type="submission" date="2019-11" db="EMBL/GenBank/DDBJ databases">
        <title>Leishmania tarentolae CDS.</title>
        <authorList>
            <person name="Goto Y."/>
            <person name="Yamagishi J."/>
        </authorList>
    </citation>
    <scope>NUCLEOTIDE SEQUENCE [LARGE SCALE GENOMIC DNA]</scope>
    <source>
        <strain evidence="2">Parrot Tar II</strain>
    </source>
</reference>
<evidence type="ECO:0000256" key="1">
    <source>
        <dbReference type="SAM" id="MobiDB-lite"/>
    </source>
</evidence>
<feature type="compositionally biased region" description="Low complexity" evidence="1">
    <location>
        <begin position="902"/>
        <end position="923"/>
    </location>
</feature>
<dbReference type="OrthoDB" id="266284at2759"/>
<proteinExistence type="predicted"/>
<feature type="compositionally biased region" description="Polar residues" evidence="1">
    <location>
        <begin position="339"/>
        <end position="353"/>
    </location>
</feature>
<dbReference type="EMBL" id="BLBS01000014">
    <property type="protein sequence ID" value="GET86814.1"/>
    <property type="molecule type" value="Genomic_DNA"/>
</dbReference>
<evidence type="ECO:0000313" key="2">
    <source>
        <dbReference type="EMBL" id="GET86814.1"/>
    </source>
</evidence>
<keyword evidence="3" id="KW-1185">Reference proteome</keyword>
<feature type="region of interest" description="Disordered" evidence="1">
    <location>
        <begin position="645"/>
        <end position="680"/>
    </location>
</feature>